<evidence type="ECO:0000313" key="3">
    <source>
        <dbReference type="Proteomes" id="UP001285441"/>
    </source>
</evidence>
<feature type="region of interest" description="Disordered" evidence="1">
    <location>
        <begin position="194"/>
        <end position="215"/>
    </location>
</feature>
<reference evidence="2" key="2">
    <citation type="submission" date="2023-06" db="EMBL/GenBank/DDBJ databases">
        <authorList>
            <consortium name="Lawrence Berkeley National Laboratory"/>
            <person name="Haridas S."/>
            <person name="Hensen N."/>
            <person name="Bonometti L."/>
            <person name="Westerberg I."/>
            <person name="Brannstrom I.O."/>
            <person name="Guillou S."/>
            <person name="Cros-Aarteil S."/>
            <person name="Calhoun S."/>
            <person name="Kuo A."/>
            <person name="Mondo S."/>
            <person name="Pangilinan J."/>
            <person name="Riley R."/>
            <person name="LaButti K."/>
            <person name="Andreopoulos B."/>
            <person name="Lipzen A."/>
            <person name="Chen C."/>
            <person name="Yanf M."/>
            <person name="Daum C."/>
            <person name="Ng V."/>
            <person name="Clum A."/>
            <person name="Steindorff A."/>
            <person name="Ohm R."/>
            <person name="Martin F."/>
            <person name="Silar P."/>
            <person name="Natvig D."/>
            <person name="Lalanne C."/>
            <person name="Gautier V."/>
            <person name="Ament-velasquez S.L."/>
            <person name="Kruys A."/>
            <person name="Hutchinson M.I."/>
            <person name="Powell A.J."/>
            <person name="Barry K."/>
            <person name="Miller A.N."/>
            <person name="Grigoriev I.V."/>
            <person name="Debuchy R."/>
            <person name="Gladieux P."/>
            <person name="Thoren M.H."/>
            <person name="Johannesson H."/>
        </authorList>
    </citation>
    <scope>NUCLEOTIDE SEQUENCE</scope>
    <source>
        <strain evidence="2">CBS 232.78</strain>
    </source>
</reference>
<sequence length="333" mass="35816">MSTDRRGSKDAVRRDSRDSDKHSRREAPSRSSSGLVPARTESPDPYGAPRPQANTRVNSVPSGSMAPPERRPGKPSNQPGSARTRMGNEKSKESGGGGYGADDVAAQAEDYKQRKCDYLVGLGYDWLVSEGDKSVSKVSKGTAMLDPKLSKACLKRGSSTEEGRSVFAEMNQYGYGSDAKGAAALLAEKLAGSSRPSSKASSKASSKGSSSAASQRSVDVKRFQMSTSGGKLTGHQVICYYVLVNSGRPVNVGSDYRNSLLASVVRKMGKSSRVMPEIPESYGGTIEAAVQYVEQYGADWCGEVVYWWDQYVQETDGKTDTQLGSRADHITYR</sequence>
<comment type="caution">
    <text evidence="2">The sequence shown here is derived from an EMBL/GenBank/DDBJ whole genome shotgun (WGS) entry which is preliminary data.</text>
</comment>
<proteinExistence type="predicted"/>
<name>A0AAE0NHW0_9PEZI</name>
<evidence type="ECO:0000313" key="2">
    <source>
        <dbReference type="EMBL" id="KAK3381784.1"/>
    </source>
</evidence>
<dbReference type="EMBL" id="JAULSW010000005">
    <property type="protein sequence ID" value="KAK3381784.1"/>
    <property type="molecule type" value="Genomic_DNA"/>
</dbReference>
<keyword evidence="3" id="KW-1185">Reference proteome</keyword>
<feature type="compositionally biased region" description="Polar residues" evidence="1">
    <location>
        <begin position="52"/>
        <end position="62"/>
    </location>
</feature>
<dbReference type="Proteomes" id="UP001285441">
    <property type="component" value="Unassembled WGS sequence"/>
</dbReference>
<protein>
    <submittedName>
        <fullName evidence="2">Uncharacterized protein</fullName>
    </submittedName>
</protein>
<accession>A0AAE0NHW0</accession>
<evidence type="ECO:0000256" key="1">
    <source>
        <dbReference type="SAM" id="MobiDB-lite"/>
    </source>
</evidence>
<feature type="region of interest" description="Disordered" evidence="1">
    <location>
        <begin position="1"/>
        <end position="102"/>
    </location>
</feature>
<dbReference type="AlphaFoldDB" id="A0AAE0NHW0"/>
<organism evidence="2 3">
    <name type="scientific">Podospora didyma</name>
    <dbReference type="NCBI Taxonomy" id="330526"/>
    <lineage>
        <taxon>Eukaryota</taxon>
        <taxon>Fungi</taxon>
        <taxon>Dikarya</taxon>
        <taxon>Ascomycota</taxon>
        <taxon>Pezizomycotina</taxon>
        <taxon>Sordariomycetes</taxon>
        <taxon>Sordariomycetidae</taxon>
        <taxon>Sordariales</taxon>
        <taxon>Podosporaceae</taxon>
        <taxon>Podospora</taxon>
    </lineage>
</organism>
<feature type="compositionally biased region" description="Basic and acidic residues" evidence="1">
    <location>
        <begin position="1"/>
        <end position="28"/>
    </location>
</feature>
<reference evidence="2" key="1">
    <citation type="journal article" date="2023" name="Mol. Phylogenet. Evol.">
        <title>Genome-scale phylogeny and comparative genomics of the fungal order Sordariales.</title>
        <authorList>
            <person name="Hensen N."/>
            <person name="Bonometti L."/>
            <person name="Westerberg I."/>
            <person name="Brannstrom I.O."/>
            <person name="Guillou S."/>
            <person name="Cros-Aarteil S."/>
            <person name="Calhoun S."/>
            <person name="Haridas S."/>
            <person name="Kuo A."/>
            <person name="Mondo S."/>
            <person name="Pangilinan J."/>
            <person name="Riley R."/>
            <person name="LaButti K."/>
            <person name="Andreopoulos B."/>
            <person name="Lipzen A."/>
            <person name="Chen C."/>
            <person name="Yan M."/>
            <person name="Daum C."/>
            <person name="Ng V."/>
            <person name="Clum A."/>
            <person name="Steindorff A."/>
            <person name="Ohm R.A."/>
            <person name="Martin F."/>
            <person name="Silar P."/>
            <person name="Natvig D.O."/>
            <person name="Lalanne C."/>
            <person name="Gautier V."/>
            <person name="Ament-Velasquez S.L."/>
            <person name="Kruys A."/>
            <person name="Hutchinson M.I."/>
            <person name="Powell A.J."/>
            <person name="Barry K."/>
            <person name="Miller A.N."/>
            <person name="Grigoriev I.V."/>
            <person name="Debuchy R."/>
            <person name="Gladieux P."/>
            <person name="Hiltunen Thoren M."/>
            <person name="Johannesson H."/>
        </authorList>
    </citation>
    <scope>NUCLEOTIDE SEQUENCE</scope>
    <source>
        <strain evidence="2">CBS 232.78</strain>
    </source>
</reference>
<gene>
    <name evidence="2" type="ORF">B0H63DRAFT_546459</name>
</gene>